<feature type="domain" description="C2" evidence="2">
    <location>
        <begin position="114"/>
        <end position="273"/>
    </location>
</feature>
<feature type="compositionally biased region" description="Basic and acidic residues" evidence="1">
    <location>
        <begin position="508"/>
        <end position="518"/>
    </location>
</feature>
<dbReference type="PROSITE" id="PS50004">
    <property type="entry name" value="C2"/>
    <property type="match status" value="2"/>
</dbReference>
<dbReference type="Gene3D" id="2.60.40.150">
    <property type="entry name" value="C2 domain"/>
    <property type="match status" value="1"/>
</dbReference>
<feature type="region of interest" description="Disordered" evidence="1">
    <location>
        <begin position="738"/>
        <end position="783"/>
    </location>
</feature>
<feature type="region of interest" description="Disordered" evidence="1">
    <location>
        <begin position="1199"/>
        <end position="1238"/>
    </location>
</feature>
<dbReference type="PANTHER" id="PTHR21254">
    <property type="entry name" value="C2 DOMAIN-CONTAINING PROTEIN 3"/>
    <property type="match status" value="1"/>
</dbReference>
<dbReference type="InterPro" id="IPR035892">
    <property type="entry name" value="C2_domain_sf"/>
</dbReference>
<feature type="compositionally biased region" description="Basic and acidic residues" evidence="1">
    <location>
        <begin position="1378"/>
        <end position="1388"/>
    </location>
</feature>
<protein>
    <submittedName>
        <fullName evidence="4">C2 domain-containing protein 3-like</fullName>
    </submittedName>
</protein>
<dbReference type="GO" id="GO:0034451">
    <property type="term" value="C:centriolar satellite"/>
    <property type="evidence" value="ECO:0007669"/>
    <property type="project" value="TreeGrafter"/>
</dbReference>
<dbReference type="InterPro" id="IPR000008">
    <property type="entry name" value="C2_dom"/>
</dbReference>
<dbReference type="CDD" id="cd00030">
    <property type="entry name" value="C2"/>
    <property type="match status" value="1"/>
</dbReference>
<feature type="compositionally biased region" description="Basic and acidic residues" evidence="1">
    <location>
        <begin position="1315"/>
        <end position="1329"/>
    </location>
</feature>
<proteinExistence type="predicted"/>
<dbReference type="PANTHER" id="PTHR21254:SF1">
    <property type="entry name" value="C2 DOMAIN-CONTAINING PROTEIN 3"/>
    <property type="match status" value="1"/>
</dbReference>
<dbReference type="GO" id="GO:0060271">
    <property type="term" value="P:cilium assembly"/>
    <property type="evidence" value="ECO:0007669"/>
    <property type="project" value="TreeGrafter"/>
</dbReference>
<gene>
    <name evidence="4" type="primary">LOC109464673</name>
</gene>
<feature type="compositionally biased region" description="Basic and acidic residues" evidence="1">
    <location>
        <begin position="759"/>
        <end position="782"/>
    </location>
</feature>
<dbReference type="OrthoDB" id="79771at2759"/>
<feature type="compositionally biased region" description="Acidic residues" evidence="1">
    <location>
        <begin position="739"/>
        <end position="758"/>
    </location>
</feature>
<evidence type="ECO:0000259" key="2">
    <source>
        <dbReference type="PROSITE" id="PS50004"/>
    </source>
</evidence>
<dbReference type="RefSeq" id="XP_019617272.1">
    <property type="nucleotide sequence ID" value="XM_019761713.1"/>
</dbReference>
<feature type="compositionally biased region" description="Basic and acidic residues" evidence="1">
    <location>
        <begin position="1440"/>
        <end position="1456"/>
    </location>
</feature>
<evidence type="ECO:0000313" key="3">
    <source>
        <dbReference type="Proteomes" id="UP000515135"/>
    </source>
</evidence>
<dbReference type="SUPFAM" id="SSF49562">
    <property type="entry name" value="C2 domain (Calcium/lipid-binding domain, CaLB)"/>
    <property type="match status" value="2"/>
</dbReference>
<feature type="compositionally biased region" description="Polar residues" evidence="1">
    <location>
        <begin position="1208"/>
        <end position="1217"/>
    </location>
</feature>
<feature type="compositionally biased region" description="Polar residues" evidence="1">
    <location>
        <begin position="1389"/>
        <end position="1398"/>
    </location>
</feature>
<keyword evidence="3" id="KW-1185">Reference proteome</keyword>
<feature type="region of interest" description="Disordered" evidence="1">
    <location>
        <begin position="1070"/>
        <end position="1155"/>
    </location>
</feature>
<name>A0A6P4YEU6_BRABE</name>
<feature type="region of interest" description="Disordered" evidence="1">
    <location>
        <begin position="1000"/>
        <end position="1021"/>
    </location>
</feature>
<feature type="region of interest" description="Disordered" evidence="1">
    <location>
        <begin position="508"/>
        <end position="527"/>
    </location>
</feature>
<dbReference type="Pfam" id="PF00168">
    <property type="entry name" value="C2"/>
    <property type="match status" value="2"/>
</dbReference>
<organism evidence="3 4">
    <name type="scientific">Branchiostoma belcheri</name>
    <name type="common">Amphioxus</name>
    <dbReference type="NCBI Taxonomy" id="7741"/>
    <lineage>
        <taxon>Eukaryota</taxon>
        <taxon>Metazoa</taxon>
        <taxon>Chordata</taxon>
        <taxon>Cephalochordata</taxon>
        <taxon>Leptocardii</taxon>
        <taxon>Amphioxiformes</taxon>
        <taxon>Branchiostomatidae</taxon>
        <taxon>Branchiostoma</taxon>
    </lineage>
</organism>
<reference evidence="4" key="1">
    <citation type="submission" date="2025-08" db="UniProtKB">
        <authorList>
            <consortium name="RefSeq"/>
        </authorList>
    </citation>
    <scope>IDENTIFICATION</scope>
    <source>
        <tissue evidence="4">Gonad</tissue>
    </source>
</reference>
<dbReference type="SMART" id="SM00239">
    <property type="entry name" value="C2"/>
    <property type="match status" value="2"/>
</dbReference>
<dbReference type="GO" id="GO:0061511">
    <property type="term" value="P:centriole elongation"/>
    <property type="evidence" value="ECO:0007669"/>
    <property type="project" value="TreeGrafter"/>
</dbReference>
<feature type="compositionally biased region" description="Basic and acidic residues" evidence="1">
    <location>
        <begin position="1075"/>
        <end position="1093"/>
    </location>
</feature>
<feature type="region of interest" description="Disordered" evidence="1">
    <location>
        <begin position="1263"/>
        <end position="1475"/>
    </location>
</feature>
<feature type="compositionally biased region" description="Basic and acidic residues" evidence="1">
    <location>
        <begin position="1339"/>
        <end position="1350"/>
    </location>
</feature>
<dbReference type="GO" id="GO:0071539">
    <property type="term" value="P:protein localization to centrosome"/>
    <property type="evidence" value="ECO:0007669"/>
    <property type="project" value="TreeGrafter"/>
</dbReference>
<feature type="compositionally biased region" description="Basic and acidic residues" evidence="1">
    <location>
        <begin position="1002"/>
        <end position="1021"/>
    </location>
</feature>
<dbReference type="GO" id="GO:0005814">
    <property type="term" value="C:centriole"/>
    <property type="evidence" value="ECO:0007669"/>
    <property type="project" value="TreeGrafter"/>
</dbReference>
<sequence>MRNNFMIIEVWDKKTAAQNDVLVGMVKLPLHSLYMSFRDKRITQALLKSRYPVVSVDGYMPIVDPFTGVQYGELKVLLAMGAVQQVTELQRVKLDRDDVILPDRPQHYLHHRSEHGPISGSSEPVVPPDQTEHVFEVVVEGVRGLSQFETAVWGEADCFVQYHFPAQQQTVQGGGPAVRHAMISLKPHRTVTTLCVPDPTLHHTSRHRLQLPQGTPVQRELLTACAGVGGGAGGIPFEVWCRYYYPNIRDQIIAKATLPLAKLCGMVTMHKRGETSVQTYALPLTAVPSDDQPHTAEQLAKLQDSGLLDVSLNYRTAAVHVDSTVGQHDGLLSSPQVCLSVGLLRAAGLKAAALSLSQQYADMEYPAEVGVNVYCKVTVSFLSQEDQRVTRTVARTFAPEFQYHLDFPCPLVWTDPQGLRDGACLAELLETGEVMLQFWHQMPGGRSDLEGQYVDVGPKESHVVGRRLFHSTGDVLLGTTTLPLAALLTNRTGLHGWYPITRPPLGWERGEDNKHGSLEDPSDQSDGLQRVVGGAELSIKFAHADDRERVVHAGRTMGWCPEDDGEDLWMDDDSSMTKTCELCVSVSDVWFPLHCALLPGQDTLDKSARCYIRYKFYHKAPCCSKSHELELTAADYLSCQTRYSRRMVCQLTQPLHWYFREERLEVQVWVAFSSGKEARRPRNRDRLVGSAYINLSPLAGAQRRAQRISGQYPLYKPGVSNLGGACLRAHVEMKVTGDHDEDGSELSEEIEEELSDENVDYRRSHVSKDSRTDKDREDHVPIPEDTIPVHVGVERAVHLSSVPGGPSVIPAYYVSFQPLQQGGAVTTHVSEGRNPLWNFDGDVYLGRFLLGPDHNLVFKVWQKTSDKEGPDVTLDRVVGFASVDLSTLSAGLHYISGWYNIMDFNGHCHGQIKVSVMPKERVSPSRQRPSMFPPLPSGLHGYTTTAAYPMFPSHIARYPEQAVKLHSPSRPKHFAEHYLNVRQYHKSLQEQQQETGFLPQQTEDKHDKGKDQEAQFLDSKETSRSLLLQNLRKNMEELDQLKGRMQKLLTGKGTETPDTTKAQEVVGLQRTVHAGLERDGDTDNGSHLRRTYDLSDSVAPVVQEGSTKTDSTSHDHNGDDDDVLSDTVHKAVGGLFGTDPLERTSQEAQNQDQEQLEDQLPGLYGSETSLSHPQHSLQPSHDAMLSHDAQLIGQDFNLPKVSGHRSQEGQQQAGERSSNSEDDSIKWEDSVQFSDADEEDVVPVRALNDVSSAHFANWSPEAITGTQEQEIAPTDTLADEDKTSADIPLPLKDFPSSFGTKGEEGPVFSTSTTDSPREMPALEKDRLLDDIFETTPGDHAADRSDEDSGRSHKGSPLGKTSEPEEEQNKLEGQAFSMFDREHSRERTKSMSSEGSRSLPSPIPYTPDDTDLVDHAHVQQTRETTDSVDSDGSRTSVPRFAEGRIEEGLERRGGESDKENEESAEETDRKQPSLYPSQDILFLSKITIYT</sequence>
<evidence type="ECO:0000256" key="1">
    <source>
        <dbReference type="SAM" id="MobiDB-lite"/>
    </source>
</evidence>
<accession>A0A6P4YEU6</accession>
<dbReference type="Proteomes" id="UP000515135">
    <property type="component" value="Unplaced"/>
</dbReference>
<dbReference type="KEGG" id="bbel:109464673"/>
<feature type="domain" description="C2" evidence="2">
    <location>
        <begin position="774"/>
        <end position="899"/>
    </location>
</feature>
<evidence type="ECO:0000313" key="4">
    <source>
        <dbReference type="RefSeq" id="XP_019617272.1"/>
    </source>
</evidence>
<dbReference type="GeneID" id="109464673"/>